<dbReference type="Pfam" id="PF08281">
    <property type="entry name" value="Sigma70_r4_2"/>
    <property type="match status" value="1"/>
</dbReference>
<proteinExistence type="inferred from homology"/>
<accession>F0SJL6</accession>
<dbReference type="PANTHER" id="PTHR43133">
    <property type="entry name" value="RNA POLYMERASE ECF-TYPE SIGMA FACTO"/>
    <property type="match status" value="1"/>
</dbReference>
<dbReference type="PANTHER" id="PTHR43133:SF8">
    <property type="entry name" value="RNA POLYMERASE SIGMA FACTOR HI_1459-RELATED"/>
    <property type="match status" value="1"/>
</dbReference>
<evidence type="ECO:0000256" key="5">
    <source>
        <dbReference type="ARBA" id="ARBA00023163"/>
    </source>
</evidence>
<dbReference type="EMBL" id="CP002546">
    <property type="protein sequence ID" value="ADY60828.1"/>
    <property type="molecule type" value="Genomic_DNA"/>
</dbReference>
<evidence type="ECO:0000256" key="1">
    <source>
        <dbReference type="ARBA" id="ARBA00010641"/>
    </source>
</evidence>
<evidence type="ECO:0000256" key="4">
    <source>
        <dbReference type="ARBA" id="ARBA00023125"/>
    </source>
</evidence>
<dbReference type="InterPro" id="IPR014284">
    <property type="entry name" value="RNA_pol_sigma-70_dom"/>
</dbReference>
<organism evidence="7 8">
    <name type="scientific">Rubinisphaera brasiliensis (strain ATCC 49424 / DSM 5305 / JCM 21570 / IAM 15109 / NBRC 103401 / IFAM 1448)</name>
    <name type="common">Planctomyces brasiliensis</name>
    <dbReference type="NCBI Taxonomy" id="756272"/>
    <lineage>
        <taxon>Bacteria</taxon>
        <taxon>Pseudomonadati</taxon>
        <taxon>Planctomycetota</taxon>
        <taxon>Planctomycetia</taxon>
        <taxon>Planctomycetales</taxon>
        <taxon>Planctomycetaceae</taxon>
        <taxon>Rubinisphaera</taxon>
    </lineage>
</organism>
<evidence type="ECO:0000313" key="7">
    <source>
        <dbReference type="EMBL" id="ADY60828.1"/>
    </source>
</evidence>
<dbReference type="GO" id="GO:0006352">
    <property type="term" value="P:DNA-templated transcription initiation"/>
    <property type="evidence" value="ECO:0007669"/>
    <property type="project" value="InterPro"/>
</dbReference>
<keyword evidence="3" id="KW-0731">Sigma factor</keyword>
<dbReference type="HOGENOM" id="CLU_047691_9_3_0"/>
<dbReference type="SUPFAM" id="SSF88946">
    <property type="entry name" value="Sigma2 domain of RNA polymerase sigma factors"/>
    <property type="match status" value="1"/>
</dbReference>
<dbReference type="Proteomes" id="UP000006860">
    <property type="component" value="Chromosome"/>
</dbReference>
<keyword evidence="4" id="KW-0238">DNA-binding</keyword>
<dbReference type="Gene3D" id="1.10.10.10">
    <property type="entry name" value="Winged helix-like DNA-binding domain superfamily/Winged helix DNA-binding domain"/>
    <property type="match status" value="1"/>
</dbReference>
<dbReference type="InterPro" id="IPR039425">
    <property type="entry name" value="RNA_pol_sigma-70-like"/>
</dbReference>
<dbReference type="KEGG" id="pbs:Plabr_3231"/>
<evidence type="ECO:0000313" key="8">
    <source>
        <dbReference type="Proteomes" id="UP000006860"/>
    </source>
</evidence>
<protein>
    <submittedName>
        <fullName evidence="7">RNA polymerase, sigma-24 subunit, ECF subfamily</fullName>
    </submittedName>
</protein>
<dbReference type="InterPro" id="IPR013324">
    <property type="entry name" value="RNA_pol_sigma_r3/r4-like"/>
</dbReference>
<dbReference type="GO" id="GO:0016987">
    <property type="term" value="F:sigma factor activity"/>
    <property type="evidence" value="ECO:0007669"/>
    <property type="project" value="UniProtKB-KW"/>
</dbReference>
<comment type="similarity">
    <text evidence="1">Belongs to the sigma-70 factor family. ECF subfamily.</text>
</comment>
<dbReference type="RefSeq" id="WP_013629549.1">
    <property type="nucleotide sequence ID" value="NC_015174.1"/>
</dbReference>
<evidence type="ECO:0000256" key="3">
    <source>
        <dbReference type="ARBA" id="ARBA00023082"/>
    </source>
</evidence>
<keyword evidence="5" id="KW-0804">Transcription</keyword>
<evidence type="ECO:0000259" key="6">
    <source>
        <dbReference type="Pfam" id="PF08281"/>
    </source>
</evidence>
<dbReference type="SUPFAM" id="SSF88659">
    <property type="entry name" value="Sigma3 and sigma4 domains of RNA polymerase sigma factors"/>
    <property type="match status" value="1"/>
</dbReference>
<dbReference type="GO" id="GO:0003677">
    <property type="term" value="F:DNA binding"/>
    <property type="evidence" value="ECO:0007669"/>
    <property type="project" value="UniProtKB-KW"/>
</dbReference>
<dbReference type="STRING" id="756272.Plabr_3231"/>
<sequence>MTEFEDDAPTDSASDCMYERHAVGLRAYLIKSLRDPELAEDVLQQTFRKYEEERRKRSVAGGIQSAEEQSRQSSSNNGLSVGWLYRVAQNEVAQRKRSETRWNNHRQRLGLFVSQMQRASHDELVAAEQAQLVRAALKQLPAALRDVVELRVLEDLKFAEIAEHLDIPLGTVLSRMNRALAALKRALRGIDLDS</sequence>
<dbReference type="InterPro" id="IPR013325">
    <property type="entry name" value="RNA_pol_sigma_r2"/>
</dbReference>
<keyword evidence="2" id="KW-0805">Transcription regulation</keyword>
<dbReference type="OrthoDB" id="273051at2"/>
<dbReference type="CDD" id="cd06171">
    <property type="entry name" value="Sigma70_r4"/>
    <property type="match status" value="1"/>
</dbReference>
<dbReference type="InterPro" id="IPR036388">
    <property type="entry name" value="WH-like_DNA-bd_sf"/>
</dbReference>
<dbReference type="eggNOG" id="COG1595">
    <property type="taxonomic scope" value="Bacteria"/>
</dbReference>
<evidence type="ECO:0000256" key="2">
    <source>
        <dbReference type="ARBA" id="ARBA00023015"/>
    </source>
</evidence>
<keyword evidence="8" id="KW-1185">Reference proteome</keyword>
<dbReference type="InterPro" id="IPR013249">
    <property type="entry name" value="RNA_pol_sigma70_r4_t2"/>
</dbReference>
<name>F0SJL6_RUBBR</name>
<reference evidence="8" key="1">
    <citation type="submission" date="2011-02" db="EMBL/GenBank/DDBJ databases">
        <title>The complete genome of Planctomyces brasiliensis DSM 5305.</title>
        <authorList>
            <person name="Lucas S."/>
            <person name="Copeland A."/>
            <person name="Lapidus A."/>
            <person name="Bruce D."/>
            <person name="Goodwin L."/>
            <person name="Pitluck S."/>
            <person name="Kyrpides N."/>
            <person name="Mavromatis K."/>
            <person name="Pagani I."/>
            <person name="Ivanova N."/>
            <person name="Ovchinnikova G."/>
            <person name="Lu M."/>
            <person name="Detter J.C."/>
            <person name="Han C."/>
            <person name="Land M."/>
            <person name="Hauser L."/>
            <person name="Markowitz V."/>
            <person name="Cheng J.-F."/>
            <person name="Hugenholtz P."/>
            <person name="Woyke T."/>
            <person name="Wu D."/>
            <person name="Tindall B."/>
            <person name="Pomrenke H.G."/>
            <person name="Brambilla E."/>
            <person name="Klenk H.-P."/>
            <person name="Eisen J.A."/>
        </authorList>
    </citation>
    <scope>NUCLEOTIDE SEQUENCE [LARGE SCALE GENOMIC DNA]</scope>
    <source>
        <strain evidence="8">ATCC 49424 / DSM 5305 / JCM 21570 / NBRC 103401 / IFAM 1448</strain>
    </source>
</reference>
<feature type="domain" description="RNA polymerase sigma factor 70 region 4 type 2" evidence="6">
    <location>
        <begin position="131"/>
        <end position="183"/>
    </location>
</feature>
<dbReference type="NCBIfam" id="TIGR02937">
    <property type="entry name" value="sigma70-ECF"/>
    <property type="match status" value="1"/>
</dbReference>
<gene>
    <name evidence="7" type="ordered locus">Plabr_3231</name>
</gene>
<dbReference type="AlphaFoldDB" id="F0SJL6"/>
<dbReference type="Gene3D" id="1.10.1740.10">
    <property type="match status" value="1"/>
</dbReference>